<evidence type="ECO:0000256" key="2">
    <source>
        <dbReference type="SAM" id="MobiDB-lite"/>
    </source>
</evidence>
<name>A0AAD5YU95_9AGAR</name>
<keyword evidence="9" id="KW-1185">Reference proteome</keyword>
<keyword evidence="1" id="KW-0347">Helicase</keyword>
<keyword evidence="1" id="KW-0234">DNA repair</keyword>
<dbReference type="EMBL" id="JANIEX010000353">
    <property type="protein sequence ID" value="KAJ3568310.1"/>
    <property type="molecule type" value="Genomic_DNA"/>
</dbReference>
<keyword evidence="1" id="KW-0233">DNA recombination</keyword>
<dbReference type="InterPro" id="IPR010285">
    <property type="entry name" value="DNA_helicase_pif1-like_DEAD"/>
</dbReference>
<reference evidence="8" key="1">
    <citation type="submission" date="2022-07" db="EMBL/GenBank/DDBJ databases">
        <title>Genome Sequence of Leucocoprinus birnbaumii.</title>
        <authorList>
            <person name="Buettner E."/>
        </authorList>
    </citation>
    <scope>NUCLEOTIDE SEQUENCE</scope>
    <source>
        <strain evidence="8">VT141</strain>
    </source>
</reference>
<dbReference type="GO" id="GO:0043139">
    <property type="term" value="F:5'-3' DNA helicase activity"/>
    <property type="evidence" value="ECO:0007669"/>
    <property type="project" value="UniProtKB-EC"/>
</dbReference>
<dbReference type="InterPro" id="IPR049163">
    <property type="entry name" value="Pif1-like_2B_dom"/>
</dbReference>
<dbReference type="EC" id="5.6.2.3" evidence="1"/>
<evidence type="ECO:0000259" key="3">
    <source>
        <dbReference type="Pfam" id="PF05970"/>
    </source>
</evidence>
<dbReference type="GO" id="GO:0000723">
    <property type="term" value="P:telomere maintenance"/>
    <property type="evidence" value="ECO:0007669"/>
    <property type="project" value="InterPro"/>
</dbReference>
<dbReference type="InterPro" id="IPR033433">
    <property type="entry name" value="GtaA_N"/>
</dbReference>
<dbReference type="Pfam" id="PF05970">
    <property type="entry name" value="PIF1"/>
    <property type="match status" value="1"/>
</dbReference>
<evidence type="ECO:0000313" key="8">
    <source>
        <dbReference type="EMBL" id="KAJ3568310.1"/>
    </source>
</evidence>
<feature type="domain" description="Glutaminase A N-terminal" evidence="6">
    <location>
        <begin position="18"/>
        <end position="149"/>
    </location>
</feature>
<dbReference type="Gene3D" id="3.40.50.300">
    <property type="entry name" value="P-loop containing nucleotide triphosphate hydrolases"/>
    <property type="match status" value="1"/>
</dbReference>
<dbReference type="PANTHER" id="PTHR10492">
    <property type="match status" value="1"/>
</dbReference>
<feature type="domain" description="Helitron helicase-like" evidence="4">
    <location>
        <begin position="749"/>
        <end position="871"/>
    </location>
</feature>
<keyword evidence="1" id="KW-0547">Nucleotide-binding</keyword>
<dbReference type="Pfam" id="PF16335">
    <property type="entry name" value="GtaA_6_Hairpin"/>
    <property type="match status" value="1"/>
</dbReference>
<feature type="domain" description="DNA helicase Pif1-like 2B" evidence="7">
    <location>
        <begin position="1574"/>
        <end position="1620"/>
    </location>
</feature>
<keyword evidence="1" id="KW-0067">ATP-binding</keyword>
<keyword evidence="1" id="KW-0378">Hydrolase</keyword>
<comment type="similarity">
    <text evidence="1">Belongs to the helicase family.</text>
</comment>
<dbReference type="CDD" id="cd18809">
    <property type="entry name" value="SF1_C_RecD"/>
    <property type="match status" value="1"/>
</dbReference>
<evidence type="ECO:0000313" key="9">
    <source>
        <dbReference type="Proteomes" id="UP001213000"/>
    </source>
</evidence>
<proteinExistence type="inferred from homology"/>
<dbReference type="Proteomes" id="UP001213000">
    <property type="component" value="Unassembled WGS sequence"/>
</dbReference>
<dbReference type="InterPro" id="IPR025476">
    <property type="entry name" value="Helitron_helicase-like"/>
</dbReference>
<evidence type="ECO:0000259" key="5">
    <source>
        <dbReference type="Pfam" id="PF16335"/>
    </source>
</evidence>
<evidence type="ECO:0000259" key="4">
    <source>
        <dbReference type="Pfam" id="PF14214"/>
    </source>
</evidence>
<dbReference type="Pfam" id="PF14214">
    <property type="entry name" value="Helitron_like_N"/>
    <property type="match status" value="1"/>
</dbReference>
<feature type="region of interest" description="Disordered" evidence="2">
    <location>
        <begin position="427"/>
        <end position="484"/>
    </location>
</feature>
<gene>
    <name evidence="8" type="ORF">NP233_g5793</name>
</gene>
<comment type="cofactor">
    <cofactor evidence="1">
        <name>Mg(2+)</name>
        <dbReference type="ChEBI" id="CHEBI:18420"/>
    </cofactor>
</comment>
<evidence type="ECO:0000256" key="1">
    <source>
        <dbReference type="RuleBase" id="RU363044"/>
    </source>
</evidence>
<organism evidence="8 9">
    <name type="scientific">Leucocoprinus birnbaumii</name>
    <dbReference type="NCBI Taxonomy" id="56174"/>
    <lineage>
        <taxon>Eukaryota</taxon>
        <taxon>Fungi</taxon>
        <taxon>Dikarya</taxon>
        <taxon>Basidiomycota</taxon>
        <taxon>Agaricomycotina</taxon>
        <taxon>Agaricomycetes</taxon>
        <taxon>Agaricomycetidae</taxon>
        <taxon>Agaricales</taxon>
        <taxon>Agaricineae</taxon>
        <taxon>Agaricaceae</taxon>
        <taxon>Leucocoprinus</taxon>
    </lineage>
</organism>
<feature type="domain" description="DNA helicase Pif1-like DEAD-box helicase" evidence="3">
    <location>
        <begin position="1268"/>
        <end position="1475"/>
    </location>
</feature>
<accession>A0AAD5YU95</accession>
<comment type="catalytic activity">
    <reaction evidence="1">
        <text>ATP + H2O = ADP + phosphate + H(+)</text>
        <dbReference type="Rhea" id="RHEA:13065"/>
        <dbReference type="ChEBI" id="CHEBI:15377"/>
        <dbReference type="ChEBI" id="CHEBI:15378"/>
        <dbReference type="ChEBI" id="CHEBI:30616"/>
        <dbReference type="ChEBI" id="CHEBI:43474"/>
        <dbReference type="ChEBI" id="CHEBI:456216"/>
        <dbReference type="EC" id="5.6.2.3"/>
    </reaction>
</comment>
<dbReference type="Pfam" id="PF21530">
    <property type="entry name" value="Pif1_2B_dom"/>
    <property type="match status" value="1"/>
</dbReference>
<feature type="domain" description="Glutaminase A central" evidence="5">
    <location>
        <begin position="155"/>
        <end position="373"/>
    </location>
</feature>
<dbReference type="GO" id="GO:0016787">
    <property type="term" value="F:hydrolase activity"/>
    <property type="evidence" value="ECO:0007669"/>
    <property type="project" value="UniProtKB-KW"/>
</dbReference>
<sequence length="1738" mass="193572">MIYHRINRRSPEVDRNWNVYFATPNHSNLTYQAGNVDSTTRAQFIDSGVLDNSLNQSSKTVKDPNSDTDWPVFSFAVDLGTLSSTSQPDPVLWAIGIVEDSLVTYPLPPSSQVAYYWTKYLDDASVVSRILSPISALNRSLEFDSEIMTAANKISSNYTDILSLVTRQIFASMEITVARNNDNSLDTLKMRIFMKDMGSTNCTSPVDAIYGAFPALLYLNSSRARSLLEPLLELQENSPLPFAFPELGSAYPFVSGDLNYTDTQAVETTEIGCGSMLVMAYAHAAKSADGYLISRYYKTLQRWADYLVKNTLNAPGGSTTMDQLPGSENSNLALKGILGIYSMAMIDAAVGAPDSSYMDNANRLSESWKQSVVTDTRINLSIIQRSRVFRTGDNASLRLGADVALRSSPRFADKLRVLMVMSEPLSTPHRHQQRSRQALHDCQQGEAPMSPRRRQPRPISFSLRPIAPSSDHVPAVTTSRDGPHDLDVFGTPEAPNPWLSYANAATTFKVFACSAESLPVRGTGKGHAQLSSIPGFSIGRCFATANTSIIPATSQPTSSSVSRRRVPAVHWFNRARLPYDDTLPHHDLGRMDVFGLCCNSGKITIPLPADPPSALADLFTSNDSLSVEFRRDLWKYNRAFSFTSLGVNEDHSVNGAGRGEPVFRISGELCHWSGALLPADGHRPRYSQVYLYDPLAALDTRMDLNGSLNHNIIYNLPTVDEVAMILPGGAVAPDQHDIVLRLCGGGLHRNCLRFFEENQSTMRASLYSSLQDAIAQHDDNLDLNSIGQRVVLPSSYVSGPRYMAQCFQDSMALARYFRKVDLFVTMTTNPEWIEIMQELLPGQTAYDCPDLVACVFHLKKNALVDCIYKEGLPHMHLLLFLDEPDKLKTAEDIDACIWARWPDPEVQPCLFEIVKKCMVHGPCGELNPQAPCMQNGKCSKGYPKAFQEFTTADTNGYPLYFRPDDGRKYEVRGCMLDNRSIVAYAPTLSLRFECHINVECAISLGSFKYVFKYIQKGPDLATLEISQPNEIKQYMDGRYISAPVAAWRLAHFEIHEQIPNVICLQVHLPGHHMVTFDPNDSISMIQDISHGSKRIINGSYMNAGPQSFEDLRTFNGIVHKTFHEACLVRGLLEDDGEWKLCLEEASEMQPGRQLRHLFVTILLFCAPSDPKPLWEKFWPKMCDDLPHHLTTIMRHSNHSDDDIHDYGLYLLNKLLNDAGRSLEEWPSMPQLKHDWSMLEQCVNPLFAEQLEYEPRVELGKLNEKLPLLNPEQQSAYELITSSVKDECGSLFFLNGPGGTGKTFLYNCVCNYIQSQSWIVLCVSSSGIAALLIQGGRTAHSMFKIPIDNLSENSFCAIPKESHRADLLHLTQLIIWDEIGAQHRFAPEAVDRTCRDIRNNNKPFGGITVVFGGDFQQTLPVVPRGSKEEIVNATLRKSYLWNDITPLRLHRNMQLEDADHASQEFASWLLDIGHGRNCGPTGDKVSIPDRMVAQSEDDLVNFVYPHVASNPPPSPVYFLDCMILAARNADVSGINDKVLGLMTGKTVTYVSVDHVINEPGADSHYAMNRIPVPTEFLRRVNASGVLPGELNLKVGCPLILLRNLSPQNGLCNGTRMVVTNLGKRVIEVRLIGGDHDGKTAFIPRISLIPSSQSTDLTFSFKRLQFPVRLAFALTINKAQGQSVKYVGLDLRVPVFAHGQLYVGCSRATSPDRIKILLSDHRHGPTSFTSNMVYPEVLLD</sequence>
<comment type="caution">
    <text evidence="8">The sequence shown here is derived from an EMBL/GenBank/DDBJ whole genome shotgun (WGS) entry which is preliminary data.</text>
</comment>
<dbReference type="Pfam" id="PF17168">
    <property type="entry name" value="DUF5127"/>
    <property type="match status" value="1"/>
</dbReference>
<evidence type="ECO:0000259" key="6">
    <source>
        <dbReference type="Pfam" id="PF17168"/>
    </source>
</evidence>
<dbReference type="InterPro" id="IPR027417">
    <property type="entry name" value="P-loop_NTPase"/>
</dbReference>
<dbReference type="InterPro" id="IPR032514">
    <property type="entry name" value="GtaA_central"/>
</dbReference>
<keyword evidence="1" id="KW-0227">DNA damage</keyword>
<dbReference type="PANTHER" id="PTHR10492:SF57">
    <property type="entry name" value="ATP-DEPENDENT DNA HELICASE"/>
    <property type="match status" value="1"/>
</dbReference>
<dbReference type="GO" id="GO:0006281">
    <property type="term" value="P:DNA repair"/>
    <property type="evidence" value="ECO:0007669"/>
    <property type="project" value="UniProtKB-KW"/>
</dbReference>
<protein>
    <recommendedName>
        <fullName evidence="1">ATP-dependent DNA helicase</fullName>
        <ecNumber evidence="1">5.6.2.3</ecNumber>
    </recommendedName>
</protein>
<dbReference type="GO" id="GO:0005524">
    <property type="term" value="F:ATP binding"/>
    <property type="evidence" value="ECO:0007669"/>
    <property type="project" value="UniProtKB-KW"/>
</dbReference>
<dbReference type="SUPFAM" id="SSF52540">
    <property type="entry name" value="P-loop containing nucleoside triphosphate hydrolases"/>
    <property type="match status" value="2"/>
</dbReference>
<evidence type="ECO:0000259" key="7">
    <source>
        <dbReference type="Pfam" id="PF21530"/>
    </source>
</evidence>
<dbReference type="GO" id="GO:0006310">
    <property type="term" value="P:DNA recombination"/>
    <property type="evidence" value="ECO:0007669"/>
    <property type="project" value="UniProtKB-KW"/>
</dbReference>